<dbReference type="Proteomes" id="UP000018144">
    <property type="component" value="Unassembled WGS sequence"/>
</dbReference>
<dbReference type="SUPFAM" id="SSF81901">
    <property type="entry name" value="HCP-like"/>
    <property type="match status" value="1"/>
</dbReference>
<gene>
    <name evidence="1" type="ORF">PCON_02279</name>
</gene>
<evidence type="ECO:0000313" key="1">
    <source>
        <dbReference type="EMBL" id="CCX04441.1"/>
    </source>
</evidence>
<name>U4KUM4_PYROM</name>
<proteinExistence type="predicted"/>
<dbReference type="InterPro" id="IPR011990">
    <property type="entry name" value="TPR-like_helical_dom_sf"/>
</dbReference>
<evidence type="ECO:0008006" key="3">
    <source>
        <dbReference type="Google" id="ProtNLM"/>
    </source>
</evidence>
<dbReference type="OrthoDB" id="5379420at2759"/>
<reference evidence="1 2" key="1">
    <citation type="journal article" date="2013" name="PLoS Genet.">
        <title>The genome and development-dependent transcriptomes of Pyronema confluens: a window into fungal evolution.</title>
        <authorList>
            <person name="Traeger S."/>
            <person name="Altegoer F."/>
            <person name="Freitag M."/>
            <person name="Gabaldon T."/>
            <person name="Kempken F."/>
            <person name="Kumar A."/>
            <person name="Marcet-Houben M."/>
            <person name="Poggeler S."/>
            <person name="Stajich J.E."/>
            <person name="Nowrousian M."/>
        </authorList>
    </citation>
    <scope>NUCLEOTIDE SEQUENCE [LARGE SCALE GENOMIC DNA]</scope>
    <source>
        <strain evidence="2">CBS 100304</strain>
        <tissue evidence="1">Vegetative mycelium</tissue>
    </source>
</reference>
<protein>
    <recommendedName>
        <fullName evidence="3">Tetratricopeptide repeat protein</fullName>
    </recommendedName>
</protein>
<sequence length="378" mass="42642">MRVGAASPRTRARDGSLKDVVKTIYQNPGDFQDLGMDAENRLTASIPLVLIQSAHKSKALTVPPQKFIAIVDDLQEKMLLVRAWKKLAGNELCEAHGIKPKDLGNAGMFLISVASILDNMQKDKFFNVTGKRNFVGLQMLDIAATMGDPDSTLAMYRWFTRAMAATPNPDEQLRQRLADSSELVKRLAREKNPSAVYEVAKMLEKRGRYAEAKETYIQAGDLGKRNGYAHGGRIINAVEKNVKLAEEIWRIGAQKYDNARCYSYLANLLKEDHPDYERFMTKAAASGIENAAYNLGLFWKTHKKNLEMAKEWFIVAANSTDKSVAYAAFQLKEILKTQNKLDDFGKMVTLKLKQHQELQEVEAQVRRDRRAQKKALEA</sequence>
<accession>U4KUM4</accession>
<dbReference type="AlphaFoldDB" id="U4KUM4"/>
<dbReference type="STRING" id="1076935.U4KUM4"/>
<evidence type="ECO:0000313" key="2">
    <source>
        <dbReference type="Proteomes" id="UP000018144"/>
    </source>
</evidence>
<dbReference type="EMBL" id="HF935204">
    <property type="protein sequence ID" value="CCX04441.1"/>
    <property type="molecule type" value="Genomic_DNA"/>
</dbReference>
<keyword evidence="2" id="KW-1185">Reference proteome</keyword>
<organism evidence="1 2">
    <name type="scientific">Pyronema omphalodes (strain CBS 100304)</name>
    <name type="common">Pyronema confluens</name>
    <dbReference type="NCBI Taxonomy" id="1076935"/>
    <lineage>
        <taxon>Eukaryota</taxon>
        <taxon>Fungi</taxon>
        <taxon>Dikarya</taxon>
        <taxon>Ascomycota</taxon>
        <taxon>Pezizomycotina</taxon>
        <taxon>Pezizomycetes</taxon>
        <taxon>Pezizales</taxon>
        <taxon>Pyronemataceae</taxon>
        <taxon>Pyronema</taxon>
    </lineage>
</organism>
<dbReference type="Gene3D" id="1.25.40.10">
    <property type="entry name" value="Tetratricopeptide repeat domain"/>
    <property type="match status" value="1"/>
</dbReference>